<name>G2QPN4_THET4</name>
<feature type="compositionally biased region" description="Acidic residues" evidence="1">
    <location>
        <begin position="242"/>
        <end position="251"/>
    </location>
</feature>
<feature type="compositionally biased region" description="Basic residues" evidence="1">
    <location>
        <begin position="154"/>
        <end position="167"/>
    </location>
</feature>
<feature type="compositionally biased region" description="Polar residues" evidence="1">
    <location>
        <begin position="379"/>
        <end position="389"/>
    </location>
</feature>
<feature type="compositionally biased region" description="Basic and acidic residues" evidence="1">
    <location>
        <begin position="255"/>
        <end position="264"/>
    </location>
</feature>
<feature type="compositionally biased region" description="Polar residues" evidence="1">
    <location>
        <begin position="63"/>
        <end position="93"/>
    </location>
</feature>
<dbReference type="EMBL" id="CP003008">
    <property type="protein sequence ID" value="AEO61547.1"/>
    <property type="molecule type" value="Genomic_DNA"/>
</dbReference>
<dbReference type="VEuPathDB" id="FungiDB:MYCTH_2130717"/>
<feature type="compositionally biased region" description="Low complexity" evidence="1">
    <location>
        <begin position="291"/>
        <end position="314"/>
    </location>
</feature>
<feature type="compositionally biased region" description="Polar residues" evidence="1">
    <location>
        <begin position="315"/>
        <end position="329"/>
    </location>
</feature>
<evidence type="ECO:0000256" key="1">
    <source>
        <dbReference type="SAM" id="MobiDB-lite"/>
    </source>
</evidence>
<gene>
    <name evidence="2" type="ORF">MYCTH_2130717</name>
</gene>
<feature type="compositionally biased region" description="Pro residues" evidence="1">
    <location>
        <begin position="423"/>
        <end position="434"/>
    </location>
</feature>
<organism evidence="2 3">
    <name type="scientific">Thermothelomyces thermophilus (strain ATCC 42464 / BCRC 31852 / DSM 1799)</name>
    <name type="common">Sporotrichum thermophile</name>
    <dbReference type="NCBI Taxonomy" id="573729"/>
    <lineage>
        <taxon>Eukaryota</taxon>
        <taxon>Fungi</taxon>
        <taxon>Dikarya</taxon>
        <taxon>Ascomycota</taxon>
        <taxon>Pezizomycotina</taxon>
        <taxon>Sordariomycetes</taxon>
        <taxon>Sordariomycetidae</taxon>
        <taxon>Sordariales</taxon>
        <taxon>Chaetomiaceae</taxon>
        <taxon>Thermothelomyces</taxon>
    </lineage>
</organism>
<evidence type="ECO:0000313" key="3">
    <source>
        <dbReference type="Proteomes" id="UP000007322"/>
    </source>
</evidence>
<feature type="region of interest" description="Disordered" evidence="1">
    <location>
        <begin position="1"/>
        <end position="469"/>
    </location>
</feature>
<dbReference type="RefSeq" id="XP_003666792.1">
    <property type="nucleotide sequence ID" value="XM_003666744.1"/>
</dbReference>
<reference evidence="2 3" key="1">
    <citation type="journal article" date="2011" name="Nat. Biotechnol.">
        <title>Comparative genomic analysis of the thermophilic biomass-degrading fungi Myceliophthora thermophila and Thielavia terrestris.</title>
        <authorList>
            <person name="Berka R.M."/>
            <person name="Grigoriev I.V."/>
            <person name="Otillar R."/>
            <person name="Salamov A."/>
            <person name="Grimwood J."/>
            <person name="Reid I."/>
            <person name="Ishmael N."/>
            <person name="John T."/>
            <person name="Darmond C."/>
            <person name="Moisan M.-C."/>
            <person name="Henrissat B."/>
            <person name="Coutinho P.M."/>
            <person name="Lombard V."/>
            <person name="Natvig D.O."/>
            <person name="Lindquist E."/>
            <person name="Schmutz J."/>
            <person name="Lucas S."/>
            <person name="Harris P."/>
            <person name="Powlowski J."/>
            <person name="Bellemare A."/>
            <person name="Taylor D."/>
            <person name="Butler G."/>
            <person name="de Vries R.P."/>
            <person name="Allijn I.E."/>
            <person name="van den Brink J."/>
            <person name="Ushinsky S."/>
            <person name="Storms R."/>
            <person name="Powell A.J."/>
            <person name="Paulsen I.T."/>
            <person name="Elbourne L.D.H."/>
            <person name="Baker S.E."/>
            <person name="Magnuson J."/>
            <person name="LaBoissiere S."/>
            <person name="Clutterbuck A.J."/>
            <person name="Martinez D."/>
            <person name="Wogulis M."/>
            <person name="de Leon A.L."/>
            <person name="Rey M.W."/>
            <person name="Tsang A."/>
        </authorList>
    </citation>
    <scope>NUCLEOTIDE SEQUENCE [LARGE SCALE GENOMIC DNA]</scope>
    <source>
        <strain evidence="3">ATCC 42464 / BCRC 31852 / DSM 1799</strain>
    </source>
</reference>
<dbReference type="Proteomes" id="UP000007322">
    <property type="component" value="Chromosome 7"/>
</dbReference>
<feature type="compositionally biased region" description="Low complexity" evidence="1">
    <location>
        <begin position="402"/>
        <end position="411"/>
    </location>
</feature>
<sequence length="469" mass="50772">MTDRKSSEDAGHAAGMNRGSGGAGNSSASRRVSLPADFALSPSTSGNHPASRRAGARVDNAGNARQPTRLEQQPSAPRPPTGTTSPSADSNGSTLRTTTEHRRLHITPVVFRSRRVRSTRFSRYRGSRPPAPPHDSPVEEWSPDSDDWEDVRTSKQRARSATPKRAKRATEAEESSDSSDRVGVHPSIYHARSVARRRNTDQSGRRYSGNDSPRTNPRITDSIAPSPTNQSSASSEEGGQNADDEAVDDVVYDGPPEHPADRRASQASNPRLHLALQRPTPTSLMNRTAAERATAAAPSIAEAANRAAAALAGASPQQSTPAAVSNSNLPPGVVRAIGPNTRNHGYRISSGHTRKNKRGKDGNLSVHLRWRPDGYVTLSEGSSTNTTPGILTPLPRDDHPQHQQQRQQQQQEVLRLGPGVREPSPPPPPPPPRRPSGQEEKPEDKEEERAEEEEETGKIPYQDGDVYYP</sequence>
<dbReference type="HOGENOM" id="CLU_582900_0_0_1"/>
<feature type="compositionally biased region" description="Basic and acidic residues" evidence="1">
    <location>
        <begin position="1"/>
        <end position="11"/>
    </location>
</feature>
<proteinExistence type="predicted"/>
<dbReference type="KEGG" id="mtm:MYCTH_2130717"/>
<evidence type="ECO:0000313" key="2">
    <source>
        <dbReference type="EMBL" id="AEO61547.1"/>
    </source>
</evidence>
<dbReference type="AlphaFoldDB" id="G2QPN4"/>
<protein>
    <submittedName>
        <fullName evidence="2">Uncharacterized protein</fullName>
    </submittedName>
</protein>
<dbReference type="GeneID" id="11506999"/>
<dbReference type="InParanoid" id="G2QPN4"/>
<feature type="compositionally biased region" description="Polar residues" evidence="1">
    <location>
        <begin position="209"/>
        <end position="238"/>
    </location>
</feature>
<keyword evidence="3" id="KW-1185">Reference proteome</keyword>
<accession>G2QPN4</accession>
<feature type="compositionally biased region" description="Basic and acidic residues" evidence="1">
    <location>
        <begin position="436"/>
        <end position="448"/>
    </location>
</feature>
<feature type="compositionally biased region" description="Basic residues" evidence="1">
    <location>
        <begin position="112"/>
        <end position="126"/>
    </location>
</feature>